<keyword evidence="2" id="KW-0372">Hormone</keyword>
<evidence type="ECO:0008006" key="8">
    <source>
        <dbReference type="Google" id="ProtNLM"/>
    </source>
</evidence>
<dbReference type="GO" id="GO:0005179">
    <property type="term" value="F:hormone activity"/>
    <property type="evidence" value="ECO:0007669"/>
    <property type="project" value="UniProtKB-KW"/>
</dbReference>
<dbReference type="GO" id="GO:0009506">
    <property type="term" value="C:plasmodesma"/>
    <property type="evidence" value="ECO:0007669"/>
    <property type="project" value="TreeGrafter"/>
</dbReference>
<name>A0AAD8WRM4_LOLMU</name>
<comment type="similarity">
    <text evidence="1">Belongs to the plant rapid alkalinization factor (RALF) family.</text>
</comment>
<comment type="caution">
    <text evidence="6">The sequence shown here is derived from an EMBL/GenBank/DDBJ whole genome shotgun (WGS) entry which is preliminary data.</text>
</comment>
<dbReference type="PANTHER" id="PTHR33136:SF6">
    <property type="entry name" value="PROTEIN RALF-LIKE 34"/>
    <property type="match status" value="1"/>
</dbReference>
<dbReference type="PANTHER" id="PTHR33136">
    <property type="entry name" value="RAPID ALKALINIZATION FACTOR-LIKE"/>
    <property type="match status" value="1"/>
</dbReference>
<dbReference type="Proteomes" id="UP001231189">
    <property type="component" value="Unassembled WGS sequence"/>
</dbReference>
<evidence type="ECO:0000256" key="5">
    <source>
        <dbReference type="SAM" id="SignalP"/>
    </source>
</evidence>
<keyword evidence="3 5" id="KW-0732">Signal</keyword>
<evidence type="ECO:0000256" key="1">
    <source>
        <dbReference type="ARBA" id="ARBA00009178"/>
    </source>
</evidence>
<proteinExistence type="inferred from homology"/>
<feature type="signal peptide" evidence="5">
    <location>
        <begin position="1"/>
        <end position="21"/>
    </location>
</feature>
<keyword evidence="7" id="KW-1185">Reference proteome</keyword>
<feature type="chain" id="PRO_5042030440" description="Rapid alkalinization factor-like" evidence="5">
    <location>
        <begin position="22"/>
        <end position="102"/>
    </location>
</feature>
<accession>A0AAD8WRM4</accession>
<dbReference type="InterPro" id="IPR008801">
    <property type="entry name" value="RALF"/>
</dbReference>
<evidence type="ECO:0000256" key="4">
    <source>
        <dbReference type="ARBA" id="ARBA00023157"/>
    </source>
</evidence>
<evidence type="ECO:0000313" key="6">
    <source>
        <dbReference type="EMBL" id="KAK1678004.1"/>
    </source>
</evidence>
<sequence length="102" mass="10487">MAQRALPLLLLLAAVVVVVAAAPAQGEFIELGSRRWLQEMGAVAPAEGPAAADSGLGYISYGALSANTVPCSERGQSYYNCQPGGEVNPYTRGCAAMALCRG</sequence>
<evidence type="ECO:0000256" key="2">
    <source>
        <dbReference type="ARBA" id="ARBA00022702"/>
    </source>
</evidence>
<dbReference type="EMBL" id="JAUUTY010000002">
    <property type="protein sequence ID" value="KAK1678004.1"/>
    <property type="molecule type" value="Genomic_DNA"/>
</dbReference>
<evidence type="ECO:0000256" key="3">
    <source>
        <dbReference type="ARBA" id="ARBA00022729"/>
    </source>
</evidence>
<organism evidence="6 7">
    <name type="scientific">Lolium multiflorum</name>
    <name type="common">Italian ryegrass</name>
    <name type="synonym">Lolium perenne subsp. multiflorum</name>
    <dbReference type="NCBI Taxonomy" id="4521"/>
    <lineage>
        <taxon>Eukaryota</taxon>
        <taxon>Viridiplantae</taxon>
        <taxon>Streptophyta</taxon>
        <taxon>Embryophyta</taxon>
        <taxon>Tracheophyta</taxon>
        <taxon>Spermatophyta</taxon>
        <taxon>Magnoliopsida</taxon>
        <taxon>Liliopsida</taxon>
        <taxon>Poales</taxon>
        <taxon>Poaceae</taxon>
        <taxon>BOP clade</taxon>
        <taxon>Pooideae</taxon>
        <taxon>Poodae</taxon>
        <taxon>Poeae</taxon>
        <taxon>Poeae Chloroplast Group 2 (Poeae type)</taxon>
        <taxon>Loliodinae</taxon>
        <taxon>Loliinae</taxon>
        <taxon>Lolium</taxon>
    </lineage>
</organism>
<protein>
    <recommendedName>
        <fullName evidence="8">Rapid alkalinization factor-like</fullName>
    </recommendedName>
</protein>
<reference evidence="6" key="1">
    <citation type="submission" date="2023-07" db="EMBL/GenBank/DDBJ databases">
        <title>A chromosome-level genome assembly of Lolium multiflorum.</title>
        <authorList>
            <person name="Chen Y."/>
            <person name="Copetti D."/>
            <person name="Kolliker R."/>
            <person name="Studer B."/>
        </authorList>
    </citation>
    <scope>NUCLEOTIDE SEQUENCE</scope>
    <source>
        <strain evidence="6">02402/16</strain>
        <tissue evidence="6">Leaf</tissue>
    </source>
</reference>
<dbReference type="AlphaFoldDB" id="A0AAD8WRM4"/>
<dbReference type="Pfam" id="PF05498">
    <property type="entry name" value="RALF"/>
    <property type="match status" value="1"/>
</dbReference>
<gene>
    <name evidence="6" type="ORF">QYE76_038852</name>
</gene>
<keyword evidence="4" id="KW-1015">Disulfide bond</keyword>
<dbReference type="GO" id="GO:0019722">
    <property type="term" value="P:calcium-mediated signaling"/>
    <property type="evidence" value="ECO:0007669"/>
    <property type="project" value="TreeGrafter"/>
</dbReference>
<evidence type="ECO:0000313" key="7">
    <source>
        <dbReference type="Proteomes" id="UP001231189"/>
    </source>
</evidence>